<dbReference type="EMBL" id="JABMIG020000197">
    <property type="protein sequence ID" value="KAL3786309.1"/>
    <property type="molecule type" value="Genomic_DNA"/>
</dbReference>
<reference evidence="2 3" key="1">
    <citation type="journal article" date="2020" name="G3 (Bethesda)">
        <title>Improved Reference Genome for Cyclotella cryptica CCMP332, a Model for Cell Wall Morphogenesis, Salinity Adaptation, and Lipid Production in Diatoms (Bacillariophyta).</title>
        <authorList>
            <person name="Roberts W.R."/>
            <person name="Downey K.M."/>
            <person name="Ruck E.C."/>
            <person name="Traller J.C."/>
            <person name="Alverson A.J."/>
        </authorList>
    </citation>
    <scope>NUCLEOTIDE SEQUENCE [LARGE SCALE GENOMIC DNA]</scope>
    <source>
        <strain evidence="2 3">CCMP332</strain>
    </source>
</reference>
<dbReference type="AlphaFoldDB" id="A0ABD3PE08"/>
<feature type="compositionally biased region" description="Basic residues" evidence="1">
    <location>
        <begin position="40"/>
        <end position="49"/>
    </location>
</feature>
<keyword evidence="3" id="KW-1185">Reference proteome</keyword>
<evidence type="ECO:0000313" key="2">
    <source>
        <dbReference type="EMBL" id="KAL3786309.1"/>
    </source>
</evidence>
<proteinExistence type="predicted"/>
<evidence type="ECO:0000313" key="3">
    <source>
        <dbReference type="Proteomes" id="UP001516023"/>
    </source>
</evidence>
<evidence type="ECO:0000256" key="1">
    <source>
        <dbReference type="SAM" id="MobiDB-lite"/>
    </source>
</evidence>
<dbReference type="Proteomes" id="UP001516023">
    <property type="component" value="Unassembled WGS sequence"/>
</dbReference>
<protein>
    <submittedName>
        <fullName evidence="2">Uncharacterized protein</fullName>
    </submittedName>
</protein>
<sequence length="112" mass="12373">MSILTEGLHGMTHHVIDVMYVRVFRERSASMHALGGSGKKQLKRTKHTSHSPDKTHGPAVSSPLITLLSMRRGDRYGGANRNSQIEICGRAWSSTCRASSTGRARSEYVHAR</sequence>
<accession>A0ABD3PE08</accession>
<comment type="caution">
    <text evidence="2">The sequence shown here is derived from an EMBL/GenBank/DDBJ whole genome shotgun (WGS) entry which is preliminary data.</text>
</comment>
<organism evidence="2 3">
    <name type="scientific">Cyclotella cryptica</name>
    <dbReference type="NCBI Taxonomy" id="29204"/>
    <lineage>
        <taxon>Eukaryota</taxon>
        <taxon>Sar</taxon>
        <taxon>Stramenopiles</taxon>
        <taxon>Ochrophyta</taxon>
        <taxon>Bacillariophyta</taxon>
        <taxon>Coscinodiscophyceae</taxon>
        <taxon>Thalassiosirophycidae</taxon>
        <taxon>Stephanodiscales</taxon>
        <taxon>Stephanodiscaceae</taxon>
        <taxon>Cyclotella</taxon>
    </lineage>
</organism>
<name>A0ABD3PE08_9STRA</name>
<feature type="region of interest" description="Disordered" evidence="1">
    <location>
        <begin position="32"/>
        <end position="62"/>
    </location>
</feature>
<gene>
    <name evidence="2" type="ORF">HJC23_006589</name>
</gene>